<protein>
    <submittedName>
        <fullName evidence="2">Uncharacterized membrane protein YhiD, involved in acid resistance</fullName>
    </submittedName>
</protein>
<keyword evidence="3" id="KW-1185">Reference proteome</keyword>
<proteinExistence type="predicted"/>
<feature type="transmembrane region" description="Helical" evidence="1">
    <location>
        <begin position="104"/>
        <end position="137"/>
    </location>
</feature>
<evidence type="ECO:0000313" key="2">
    <source>
        <dbReference type="EMBL" id="SUQ14100.1"/>
    </source>
</evidence>
<dbReference type="Pfam" id="PF16316">
    <property type="entry name" value="DUF4956"/>
    <property type="match status" value="1"/>
</dbReference>
<dbReference type="EMBL" id="UHJJ01000005">
    <property type="protein sequence ID" value="SUQ14100.1"/>
    <property type="molecule type" value="Genomic_DNA"/>
</dbReference>
<evidence type="ECO:0000256" key="1">
    <source>
        <dbReference type="SAM" id="Phobius"/>
    </source>
</evidence>
<dbReference type="OrthoDB" id="9803265at2"/>
<name>A0A315ZXE0_9FIRM</name>
<gene>
    <name evidence="2" type="ORF">SAMN05216529_10574</name>
</gene>
<dbReference type="AlphaFoldDB" id="A0A315ZXE0"/>
<feature type="transmembrane region" description="Helical" evidence="1">
    <location>
        <begin position="54"/>
        <end position="84"/>
    </location>
</feature>
<feature type="transmembrane region" description="Helical" evidence="1">
    <location>
        <begin position="23"/>
        <end position="42"/>
    </location>
</feature>
<accession>A0A315ZXE0</accession>
<reference evidence="3" key="1">
    <citation type="submission" date="2017-07" db="EMBL/GenBank/DDBJ databases">
        <authorList>
            <person name="Varghese N."/>
            <person name="Submissions S."/>
        </authorList>
    </citation>
    <scope>NUCLEOTIDE SEQUENCE [LARGE SCALE GENOMIC DNA]</scope>
    <source>
        <strain evidence="3">NLAE-zl-C134</strain>
    </source>
</reference>
<sequence length="225" mass="24932">MTTFSDIFKKGFLQETGNLTTSGFFMSLIAAFLCGMIVYFIYRNFYKGVIYNNNFNILLVMTSMVTCFIVIVISSNVVLSLGMVGALSIVRFRSAVKDPLDVGFLFWSVAVGVTCGAGLYLISLIATLSIALVYIVLVKIRNKKRVYLLIIRYHQTEDGEVVSSIARIIDGLQKVLKNRTTTKDITEVTYEVRLNVDNTAFVTDLAATEGVDSAVVVEFTGDYSE</sequence>
<keyword evidence="1" id="KW-0812">Transmembrane</keyword>
<dbReference type="Proteomes" id="UP000254051">
    <property type="component" value="Unassembled WGS sequence"/>
</dbReference>
<keyword evidence="1" id="KW-0472">Membrane</keyword>
<evidence type="ECO:0000313" key="3">
    <source>
        <dbReference type="Proteomes" id="UP000254051"/>
    </source>
</evidence>
<keyword evidence="1" id="KW-1133">Transmembrane helix</keyword>
<dbReference type="InterPro" id="IPR032531">
    <property type="entry name" value="DUF4956"/>
</dbReference>
<dbReference type="RefSeq" id="WP_109710680.1">
    <property type="nucleotide sequence ID" value="NZ_QGDS01000005.1"/>
</dbReference>
<organism evidence="2 3">
    <name type="scientific">Faecalicatena contorta</name>
    <dbReference type="NCBI Taxonomy" id="39482"/>
    <lineage>
        <taxon>Bacteria</taxon>
        <taxon>Bacillati</taxon>
        <taxon>Bacillota</taxon>
        <taxon>Clostridia</taxon>
        <taxon>Lachnospirales</taxon>
        <taxon>Lachnospiraceae</taxon>
        <taxon>Faecalicatena</taxon>
    </lineage>
</organism>